<evidence type="ECO:0008006" key="3">
    <source>
        <dbReference type="Google" id="ProtNLM"/>
    </source>
</evidence>
<proteinExistence type="predicted"/>
<reference evidence="1 2" key="1">
    <citation type="submission" date="2016-11" db="EMBL/GenBank/DDBJ databases">
        <authorList>
            <person name="Jaros S."/>
            <person name="Januszkiewicz K."/>
            <person name="Wedrychowicz H."/>
        </authorList>
    </citation>
    <scope>NUCLEOTIDE SEQUENCE [LARGE SCALE GENOMIC DNA]</scope>
    <source>
        <strain evidence="1 2">DSM 6191</strain>
    </source>
</reference>
<dbReference type="InterPro" id="IPR025373">
    <property type="entry name" value="DUF4363"/>
</dbReference>
<protein>
    <recommendedName>
        <fullName evidence="3">DUF4363 domain-containing protein</fullName>
    </recommendedName>
</protein>
<dbReference type="EMBL" id="FQXU01000009">
    <property type="protein sequence ID" value="SHI24757.1"/>
    <property type="molecule type" value="Genomic_DNA"/>
</dbReference>
<dbReference type="Pfam" id="PF14276">
    <property type="entry name" value="DUF4363"/>
    <property type="match status" value="1"/>
</dbReference>
<sequence length="126" mass="14440">MKNILTSLGLFLALISFMFYSHIKLNKACMEIIDISENLEELINNEDWEGGYTKAIELIDSVTQSSTPLSLYINHTEFDNISSEAIKLTQYIETTDEEDSLASIHLIKFSAETMLKLQEIRLKNIF</sequence>
<accession>A0A1M5ZKE1</accession>
<name>A0A1M5ZKE1_9CLOT</name>
<evidence type="ECO:0000313" key="1">
    <source>
        <dbReference type="EMBL" id="SHI24757.1"/>
    </source>
</evidence>
<dbReference type="AlphaFoldDB" id="A0A1M5ZKE1"/>
<dbReference type="Proteomes" id="UP000184241">
    <property type="component" value="Unassembled WGS sequence"/>
</dbReference>
<gene>
    <name evidence="1" type="ORF">SAMN02745941_03062</name>
</gene>
<dbReference type="RefSeq" id="WP_073020774.1">
    <property type="nucleotide sequence ID" value="NZ_FQXU01000009.1"/>
</dbReference>
<organism evidence="1 2">
    <name type="scientific">Clostridium intestinale DSM 6191</name>
    <dbReference type="NCBI Taxonomy" id="1121320"/>
    <lineage>
        <taxon>Bacteria</taxon>
        <taxon>Bacillati</taxon>
        <taxon>Bacillota</taxon>
        <taxon>Clostridia</taxon>
        <taxon>Eubacteriales</taxon>
        <taxon>Clostridiaceae</taxon>
        <taxon>Clostridium</taxon>
    </lineage>
</organism>
<evidence type="ECO:0000313" key="2">
    <source>
        <dbReference type="Proteomes" id="UP000184241"/>
    </source>
</evidence>